<dbReference type="PANTHER" id="PTHR30605:SF0">
    <property type="entry name" value="ANHYDRO-N-ACETYLMURAMIC ACID KINASE"/>
    <property type="match status" value="1"/>
</dbReference>
<dbReference type="GO" id="GO:0097175">
    <property type="term" value="P:1,6-anhydro-N-acetyl-beta-muramic acid catabolic process"/>
    <property type="evidence" value="ECO:0007669"/>
    <property type="project" value="UniProtKB-UniRule"/>
</dbReference>
<dbReference type="GO" id="GO:0009254">
    <property type="term" value="P:peptidoglycan turnover"/>
    <property type="evidence" value="ECO:0007669"/>
    <property type="project" value="UniProtKB-UniRule"/>
</dbReference>
<evidence type="ECO:0000256" key="1">
    <source>
        <dbReference type="ARBA" id="ARBA00023277"/>
    </source>
</evidence>
<proteinExistence type="inferred from homology"/>
<evidence type="ECO:0000313" key="4">
    <source>
        <dbReference type="Proteomes" id="UP000237717"/>
    </source>
</evidence>
<dbReference type="EMBL" id="CP026924">
    <property type="protein sequence ID" value="AVH42015.1"/>
    <property type="molecule type" value="Genomic_DNA"/>
</dbReference>
<organism evidence="3 4">
    <name type="scientific">Agrobacterium tumefaciens</name>
    <dbReference type="NCBI Taxonomy" id="358"/>
    <lineage>
        <taxon>Bacteria</taxon>
        <taxon>Pseudomonadati</taxon>
        <taxon>Pseudomonadota</taxon>
        <taxon>Alphaproteobacteria</taxon>
        <taxon>Hyphomicrobiales</taxon>
        <taxon>Rhizobiaceae</taxon>
        <taxon>Rhizobium/Agrobacterium group</taxon>
        <taxon>Agrobacterium</taxon>
        <taxon>Agrobacterium tumefaciens complex</taxon>
    </lineage>
</organism>
<dbReference type="GO" id="GO:0016301">
    <property type="term" value="F:kinase activity"/>
    <property type="evidence" value="ECO:0007669"/>
    <property type="project" value="UniProtKB-KW"/>
</dbReference>
<evidence type="ECO:0000256" key="2">
    <source>
        <dbReference type="HAMAP-Rule" id="MF_01270"/>
    </source>
</evidence>
<comment type="pathway">
    <text evidence="2">Amino-sugar metabolism; 1,6-anhydro-N-acetylmuramate degradation.</text>
</comment>
<dbReference type="Pfam" id="PF03702">
    <property type="entry name" value="AnmK"/>
    <property type="match status" value="1"/>
</dbReference>
<accession>A0A2L2LCD1</accession>
<keyword evidence="2" id="KW-0067">ATP-binding</keyword>
<keyword evidence="2" id="KW-0808">Transferase</keyword>
<dbReference type="EC" id="2.7.1.170" evidence="2"/>
<dbReference type="InterPro" id="IPR005338">
    <property type="entry name" value="Anhydro_N_Ac-Mur_kinase"/>
</dbReference>
<dbReference type="PANTHER" id="PTHR30605">
    <property type="entry name" value="ANHYDRO-N-ACETYLMURAMIC ACID KINASE"/>
    <property type="match status" value="1"/>
</dbReference>
<comment type="function">
    <text evidence="2">Catalyzes the specific phosphorylation of 1,6-anhydro-N-acetylmuramic acid (anhMurNAc) with the simultaneous cleavage of the 1,6-anhydro ring, generating MurNAc-6-P. Is required for the utilization of anhMurNAc either imported from the medium or derived from its own cell wall murein, and thus plays a role in cell wall recycling.</text>
</comment>
<dbReference type="HAMAP" id="MF_01270">
    <property type="entry name" value="AnhMurNAc_kinase"/>
    <property type="match status" value="1"/>
</dbReference>
<dbReference type="GO" id="GO:0016773">
    <property type="term" value="F:phosphotransferase activity, alcohol group as acceptor"/>
    <property type="evidence" value="ECO:0007669"/>
    <property type="project" value="UniProtKB-UniRule"/>
</dbReference>
<name>A0A2L2LCD1_AGRTU</name>
<protein>
    <recommendedName>
        <fullName evidence="2">Anhydro-N-acetylmuramic acid kinase</fullName>
        <ecNumber evidence="2">2.7.1.170</ecNumber>
    </recommendedName>
    <alternativeName>
        <fullName evidence="2">AnhMurNAc kinase</fullName>
    </alternativeName>
</protein>
<sequence length="377" mass="39706">MGEVKTAIGLMSGTSMDGIDIALLRTDGESVVRHGPSGYFPYDPGLRAIWQKALVTAKAIRERRERPGDLTEAERKLTLAHAAAVKSLLRRHRLQPGDIDVIGFHGQTVLHRPDEALTVQIGDGALLAFETGIDVVYDMRANDMVHGGQGAPLIPAYHMALSANLPGGFETPAVFVNIGGISNLTYIGEAGRLAAFDSGPGNMLIDQWIEAHTGKAFDKGGKTAAGGSVVASLVARYMESPFFSANIRRSLDRSDFAPPQKGEVSLADGARTLAHLTGAAILKSASYLPEAARTYVVCGGGRLNPVIMEEFGNLAAKVGARVIAAEEAGFDGGAMEAEAWAYLAVRSVKGLPLTYPGTTGVKEPVTGGVLVRSEGRS</sequence>
<comment type="pathway">
    <text evidence="2">Cell wall biogenesis; peptidoglycan recycling.</text>
</comment>
<dbReference type="Gene3D" id="3.30.420.40">
    <property type="match status" value="2"/>
</dbReference>
<dbReference type="NCBIfam" id="NF007141">
    <property type="entry name" value="PRK09585.1-5"/>
    <property type="match status" value="1"/>
</dbReference>
<keyword evidence="2 3" id="KW-0418">Kinase</keyword>
<dbReference type="InterPro" id="IPR043129">
    <property type="entry name" value="ATPase_NBD"/>
</dbReference>
<keyword evidence="2" id="KW-0547">Nucleotide-binding</keyword>
<reference evidence="3 4" key="1">
    <citation type="submission" date="2018-02" db="EMBL/GenBank/DDBJ databases">
        <title>Complete genome sequence of Agrobacterium tumefaciens 1D1609.</title>
        <authorList>
            <person name="Cho S.-T."/>
            <person name="Haryono M."/>
            <person name="Chang H.-H."/>
            <person name="Santos M.N."/>
            <person name="Lai E.-M."/>
            <person name="Kuo C.-H."/>
        </authorList>
    </citation>
    <scope>NUCLEOTIDE SEQUENCE [LARGE SCALE GENOMIC DNA]</scope>
    <source>
        <strain evidence="3 4">1D1609</strain>
    </source>
</reference>
<dbReference type="RefSeq" id="WP_065655192.1">
    <property type="nucleotide sequence ID" value="NZ_CP026924.1"/>
</dbReference>
<comment type="similarity">
    <text evidence="2">Belongs to the anhydro-N-acetylmuramic acid kinase family.</text>
</comment>
<dbReference type="AlphaFoldDB" id="A0A2L2LCD1"/>
<dbReference type="Proteomes" id="UP000237717">
    <property type="component" value="Chromosome I"/>
</dbReference>
<evidence type="ECO:0000313" key="3">
    <source>
        <dbReference type="EMBL" id="AVH42015.1"/>
    </source>
</evidence>
<comment type="catalytic activity">
    <reaction evidence="2">
        <text>1,6-anhydro-N-acetyl-beta-muramate + ATP + H2O = N-acetyl-D-muramate 6-phosphate + ADP + H(+)</text>
        <dbReference type="Rhea" id="RHEA:24952"/>
        <dbReference type="ChEBI" id="CHEBI:15377"/>
        <dbReference type="ChEBI" id="CHEBI:15378"/>
        <dbReference type="ChEBI" id="CHEBI:30616"/>
        <dbReference type="ChEBI" id="CHEBI:58690"/>
        <dbReference type="ChEBI" id="CHEBI:58722"/>
        <dbReference type="ChEBI" id="CHEBI:456216"/>
        <dbReference type="EC" id="2.7.1.170"/>
    </reaction>
</comment>
<dbReference type="GO" id="GO:0005524">
    <property type="term" value="F:ATP binding"/>
    <property type="evidence" value="ECO:0007669"/>
    <property type="project" value="UniProtKB-UniRule"/>
</dbReference>
<dbReference type="UniPathway" id="UPA00544"/>
<dbReference type="SUPFAM" id="SSF53067">
    <property type="entry name" value="Actin-like ATPase domain"/>
    <property type="match status" value="1"/>
</dbReference>
<gene>
    <name evidence="2 3" type="primary">anmK</name>
    <name evidence="3" type="ORF">At1D1609_19610</name>
</gene>
<dbReference type="GO" id="GO:0006040">
    <property type="term" value="P:amino sugar metabolic process"/>
    <property type="evidence" value="ECO:0007669"/>
    <property type="project" value="InterPro"/>
</dbReference>
<keyword evidence="1 2" id="KW-0119">Carbohydrate metabolism</keyword>
<dbReference type="UniPathway" id="UPA00343"/>
<feature type="binding site" evidence="2">
    <location>
        <begin position="13"/>
        <end position="20"/>
    </location>
    <ligand>
        <name>ATP</name>
        <dbReference type="ChEBI" id="CHEBI:30616"/>
    </ligand>
</feature>